<dbReference type="GO" id="GO:1990269">
    <property type="term" value="F:RNA polymerase II C-terminal domain phosphoserine binding"/>
    <property type="evidence" value="ECO:0007669"/>
    <property type="project" value="TreeGrafter"/>
</dbReference>
<comment type="caution">
    <text evidence="2">The sequence shown here is derived from an EMBL/GenBank/DDBJ whole genome shotgun (WGS) entry which is preliminary data.</text>
</comment>
<dbReference type="GO" id="GO:0016593">
    <property type="term" value="C:Cdc73/Paf1 complex"/>
    <property type="evidence" value="ECO:0007669"/>
    <property type="project" value="InterPro"/>
</dbReference>
<evidence type="ECO:0000313" key="3">
    <source>
        <dbReference type="Proteomes" id="UP001159364"/>
    </source>
</evidence>
<dbReference type="PANTHER" id="PTHR23146:SF0">
    <property type="entry name" value="RNA POLYMERASE-ASSOCIATED PROTEIN LEO1"/>
    <property type="match status" value="1"/>
</dbReference>
<dbReference type="Gene3D" id="3.80.10.10">
    <property type="entry name" value="Ribonuclease Inhibitor"/>
    <property type="match status" value="1"/>
</dbReference>
<organism evidence="2 3">
    <name type="scientific">Erythroxylum novogranatense</name>
    <dbReference type="NCBI Taxonomy" id="1862640"/>
    <lineage>
        <taxon>Eukaryota</taxon>
        <taxon>Viridiplantae</taxon>
        <taxon>Streptophyta</taxon>
        <taxon>Embryophyta</taxon>
        <taxon>Tracheophyta</taxon>
        <taxon>Spermatophyta</taxon>
        <taxon>Magnoliopsida</taxon>
        <taxon>eudicotyledons</taxon>
        <taxon>Gunneridae</taxon>
        <taxon>Pentapetalae</taxon>
        <taxon>rosids</taxon>
        <taxon>fabids</taxon>
        <taxon>Malpighiales</taxon>
        <taxon>Erythroxylaceae</taxon>
        <taxon>Erythroxylum</taxon>
    </lineage>
</organism>
<dbReference type="AlphaFoldDB" id="A0AAV8UCH5"/>
<name>A0AAV8UCH5_9ROSI</name>
<dbReference type="Proteomes" id="UP001159364">
    <property type="component" value="Linkage Group LG08"/>
</dbReference>
<protein>
    <submittedName>
        <fullName evidence="2">Uncharacterized protein</fullName>
    </submittedName>
</protein>
<dbReference type="EMBL" id="JAIWQS010000008">
    <property type="protein sequence ID" value="KAJ8899161.1"/>
    <property type="molecule type" value="Genomic_DNA"/>
</dbReference>
<dbReference type="GO" id="GO:0032968">
    <property type="term" value="P:positive regulation of transcription elongation by RNA polymerase II"/>
    <property type="evidence" value="ECO:0007669"/>
    <property type="project" value="TreeGrafter"/>
</dbReference>
<dbReference type="InterPro" id="IPR001611">
    <property type="entry name" value="Leu-rich_rpt"/>
</dbReference>
<reference evidence="2 3" key="1">
    <citation type="submission" date="2021-09" db="EMBL/GenBank/DDBJ databases">
        <title>Genomic insights and catalytic innovation underlie evolution of tropane alkaloids biosynthesis.</title>
        <authorList>
            <person name="Wang Y.-J."/>
            <person name="Tian T."/>
            <person name="Huang J.-P."/>
            <person name="Huang S.-X."/>
        </authorList>
    </citation>
    <scope>NUCLEOTIDE SEQUENCE [LARGE SCALE GENOMIC DNA]</scope>
    <source>
        <strain evidence="2">KIB-2018</strain>
        <tissue evidence="2">Leaf</tissue>
    </source>
</reference>
<gene>
    <name evidence="2" type="ORF">K2173_011948</name>
</gene>
<dbReference type="PANTHER" id="PTHR23146">
    <property type="entry name" value="LEO1 PROTEIN"/>
    <property type="match status" value="1"/>
</dbReference>
<dbReference type="GO" id="GO:0006368">
    <property type="term" value="P:transcription elongation by RNA polymerase II"/>
    <property type="evidence" value="ECO:0007669"/>
    <property type="project" value="InterPro"/>
</dbReference>
<accession>A0AAV8UCH5</accession>
<dbReference type="Pfam" id="PF04004">
    <property type="entry name" value="Leo1"/>
    <property type="match status" value="1"/>
</dbReference>
<dbReference type="InterPro" id="IPR007149">
    <property type="entry name" value="Leo1"/>
</dbReference>
<feature type="region of interest" description="Disordered" evidence="1">
    <location>
        <begin position="198"/>
        <end position="220"/>
    </location>
</feature>
<evidence type="ECO:0000256" key="1">
    <source>
        <dbReference type="SAM" id="MobiDB-lite"/>
    </source>
</evidence>
<dbReference type="SUPFAM" id="SSF52058">
    <property type="entry name" value="L domain-like"/>
    <property type="match status" value="1"/>
</dbReference>
<dbReference type="PROSITE" id="PS51450">
    <property type="entry name" value="LRR"/>
    <property type="match status" value="1"/>
</dbReference>
<sequence length="220" mass="24946">MQYLFSNLSEEEEEIDFEQDSKPQFNYASFFVTLGIEAVIELEVVLNAGKNKLKTIEELKSLVKLRALILNENEIASICGLDQMKELNTLGELRNEGGGEGEVKEHEDVDIESEVEMREMNIVKFSSNMGIDPKPFDHKTYVEEEAFVTDGSGAKRRLRLENNIVRWRRVRNPNGTTSIRPGLVLLRNRIDWEGKPAEQELAGQDTESEMGMAIGQPLAE</sequence>
<evidence type="ECO:0000313" key="2">
    <source>
        <dbReference type="EMBL" id="KAJ8899161.1"/>
    </source>
</evidence>
<dbReference type="InterPro" id="IPR032675">
    <property type="entry name" value="LRR_dom_sf"/>
</dbReference>
<keyword evidence="3" id="KW-1185">Reference proteome</keyword>
<proteinExistence type="predicted"/>